<dbReference type="InterPro" id="IPR041628">
    <property type="entry name" value="ChlI/MoxR_AAA_lid"/>
</dbReference>
<evidence type="ECO:0000259" key="2">
    <source>
        <dbReference type="Pfam" id="PF17863"/>
    </source>
</evidence>
<sequence length="314" mass="35259">MEYYEKLQKAIDAVEHVIIGKDECVEKIMEAILAGGHVLVEDIPGVGKTSLALAFAKVLDLEQNRVQFTPDVLPADITGFSLYRKELGSFEYQEGAVMCNLFLADEINRTSPKTQSALLEAMEERNVTVDGITHVLPEPFHVIATENPIGSAGTQMLPESQLDRFMISLQIGYPEKQDELKILMSRDRMNPMDALQPVIFRDELKEMQRLTEEVRIHQVIYEYIINLVDATRKNEMIELGVSPRGALALAKMAKASAFLSGRSYVIPNDVSDVFLNVAEHRIRLSSKGRLNHLTAEKVLGEVLDTVKKPVPQRR</sequence>
<feature type="domain" description="ChlI/MoxR AAA lid" evidence="2">
    <location>
        <begin position="230"/>
        <end position="290"/>
    </location>
</feature>
<dbReference type="Proteomes" id="UP000078383">
    <property type="component" value="Unassembled WGS sequence"/>
</dbReference>
<dbReference type="AlphaFoldDB" id="A0A174ZWW2"/>
<dbReference type="InterPro" id="IPR050764">
    <property type="entry name" value="CbbQ/NirQ/NorQ/GpvN"/>
</dbReference>
<dbReference type="InterPro" id="IPR011703">
    <property type="entry name" value="ATPase_AAA-3"/>
</dbReference>
<reference evidence="3 4" key="1">
    <citation type="submission" date="2015-09" db="EMBL/GenBank/DDBJ databases">
        <authorList>
            <consortium name="Pathogen Informatics"/>
        </authorList>
    </citation>
    <scope>NUCLEOTIDE SEQUENCE [LARGE SCALE GENOMIC DNA]</scope>
    <source>
        <strain evidence="3 4">2789STDY5834889</strain>
    </source>
</reference>
<accession>A0A174ZWW2</accession>
<dbReference type="Pfam" id="PF17863">
    <property type="entry name" value="AAA_lid_2"/>
    <property type="match status" value="1"/>
</dbReference>
<name>A0A174ZWW2_9FIRM</name>
<dbReference type="InterPro" id="IPR027417">
    <property type="entry name" value="P-loop_NTPase"/>
</dbReference>
<gene>
    <name evidence="3" type="primary">ravA</name>
    <name evidence="3" type="ORF">ERS852502_01617</name>
</gene>
<dbReference type="GO" id="GO:0016887">
    <property type="term" value="F:ATP hydrolysis activity"/>
    <property type="evidence" value="ECO:0007669"/>
    <property type="project" value="InterPro"/>
</dbReference>
<evidence type="ECO:0000313" key="4">
    <source>
        <dbReference type="Proteomes" id="UP000078383"/>
    </source>
</evidence>
<evidence type="ECO:0000259" key="1">
    <source>
        <dbReference type="Pfam" id="PF07726"/>
    </source>
</evidence>
<dbReference type="EMBL" id="CZBX01000006">
    <property type="protein sequence ID" value="CUQ87660.1"/>
    <property type="molecule type" value="Genomic_DNA"/>
</dbReference>
<dbReference type="Gene3D" id="3.40.50.300">
    <property type="entry name" value="P-loop containing nucleotide triphosphate hydrolases"/>
    <property type="match status" value="1"/>
</dbReference>
<dbReference type="PIRSF" id="PIRSF002849">
    <property type="entry name" value="AAA_ATPase_chaperone_MoxR_prd"/>
    <property type="match status" value="1"/>
</dbReference>
<dbReference type="RefSeq" id="WP_055172359.1">
    <property type="nucleotide sequence ID" value="NZ_CZBX01000006.1"/>
</dbReference>
<dbReference type="EC" id="3.6.3.-" evidence="3"/>
<dbReference type="Gene3D" id="1.10.8.80">
    <property type="entry name" value="Magnesium chelatase subunit I, C-Terminal domain"/>
    <property type="match status" value="1"/>
</dbReference>
<organism evidence="3 4">
    <name type="scientific">[Ruminococcus] torques</name>
    <dbReference type="NCBI Taxonomy" id="33039"/>
    <lineage>
        <taxon>Bacteria</taxon>
        <taxon>Bacillati</taxon>
        <taxon>Bacillota</taxon>
        <taxon>Clostridia</taxon>
        <taxon>Lachnospirales</taxon>
        <taxon>Lachnospiraceae</taxon>
        <taxon>Mediterraneibacter</taxon>
    </lineage>
</organism>
<dbReference type="PANTHER" id="PTHR42759">
    <property type="entry name" value="MOXR FAMILY PROTEIN"/>
    <property type="match status" value="1"/>
</dbReference>
<dbReference type="SUPFAM" id="SSF52540">
    <property type="entry name" value="P-loop containing nucleoside triphosphate hydrolases"/>
    <property type="match status" value="1"/>
</dbReference>
<dbReference type="OrthoDB" id="9808397at2"/>
<evidence type="ECO:0000313" key="3">
    <source>
        <dbReference type="EMBL" id="CUQ87660.1"/>
    </source>
</evidence>
<dbReference type="Pfam" id="PF07726">
    <property type="entry name" value="AAA_3"/>
    <property type="match status" value="1"/>
</dbReference>
<protein>
    <submittedName>
        <fullName evidence="3">ATPase ravA</fullName>
        <ecNumber evidence="3">3.6.3.-</ecNumber>
    </submittedName>
</protein>
<dbReference type="CDD" id="cd00009">
    <property type="entry name" value="AAA"/>
    <property type="match status" value="1"/>
</dbReference>
<dbReference type="PANTHER" id="PTHR42759:SF5">
    <property type="entry name" value="METHANOL DEHYDROGENASE REGULATOR"/>
    <property type="match status" value="1"/>
</dbReference>
<proteinExistence type="predicted"/>
<dbReference type="GO" id="GO:0005524">
    <property type="term" value="F:ATP binding"/>
    <property type="evidence" value="ECO:0007669"/>
    <property type="project" value="InterPro"/>
</dbReference>
<keyword evidence="3" id="KW-0378">Hydrolase</keyword>
<feature type="domain" description="ATPase AAA-3" evidence="1">
    <location>
        <begin position="37"/>
        <end position="167"/>
    </location>
</feature>